<proteinExistence type="predicted"/>
<sequence length="130" mass="15095">MAFTTVNASVHRCFGDIVHVGYSLVLPSIAKPVKSNEDLIHWCQCMTSRSGSFETKPHTLKKYPANKLMLQISFFTWLFDVEKISKLQGKKFPRDVAHVCLQLKEHAVYWLKYNTYSLVNLSKFFCRFDV</sequence>
<keyword evidence="2" id="KW-1185">Reference proteome</keyword>
<dbReference type="EMBL" id="LR899775">
    <property type="protein sequence ID" value="CAD7242382.1"/>
    <property type="molecule type" value="Genomic_DNA"/>
</dbReference>
<evidence type="ECO:0000313" key="1">
    <source>
        <dbReference type="EMBL" id="CAD7242382.1"/>
    </source>
</evidence>
<name>A0A7R8X456_9CRUS</name>
<dbReference type="EMBL" id="CAJPEV010000258">
    <property type="protein sequence ID" value="CAG0883093.1"/>
    <property type="molecule type" value="Genomic_DNA"/>
</dbReference>
<dbReference type="Proteomes" id="UP000677054">
    <property type="component" value="Unassembled WGS sequence"/>
</dbReference>
<accession>A0A7R8X456</accession>
<reference evidence="1" key="1">
    <citation type="submission" date="2020-11" db="EMBL/GenBank/DDBJ databases">
        <authorList>
            <person name="Tran Van P."/>
        </authorList>
    </citation>
    <scope>NUCLEOTIDE SEQUENCE</scope>
</reference>
<dbReference type="AlphaFoldDB" id="A0A7R8X456"/>
<gene>
    <name evidence="1" type="ORF">DSTB1V02_LOCUS2348</name>
</gene>
<evidence type="ECO:0000313" key="2">
    <source>
        <dbReference type="Proteomes" id="UP000677054"/>
    </source>
</evidence>
<organism evidence="1">
    <name type="scientific">Darwinula stevensoni</name>
    <dbReference type="NCBI Taxonomy" id="69355"/>
    <lineage>
        <taxon>Eukaryota</taxon>
        <taxon>Metazoa</taxon>
        <taxon>Ecdysozoa</taxon>
        <taxon>Arthropoda</taxon>
        <taxon>Crustacea</taxon>
        <taxon>Oligostraca</taxon>
        <taxon>Ostracoda</taxon>
        <taxon>Podocopa</taxon>
        <taxon>Podocopida</taxon>
        <taxon>Darwinulocopina</taxon>
        <taxon>Darwinuloidea</taxon>
        <taxon>Darwinulidae</taxon>
        <taxon>Darwinula</taxon>
    </lineage>
</organism>
<protein>
    <submittedName>
        <fullName evidence="1">Uncharacterized protein</fullName>
    </submittedName>
</protein>